<dbReference type="SUPFAM" id="SSF48403">
    <property type="entry name" value="Ankyrin repeat"/>
    <property type="match status" value="1"/>
</dbReference>
<accession>A0A8T0GWV8</accession>
<keyword evidence="6" id="KW-1185">Reference proteome</keyword>
<keyword evidence="1" id="KW-0677">Repeat</keyword>
<feature type="compositionally biased region" description="Polar residues" evidence="4">
    <location>
        <begin position="263"/>
        <end position="280"/>
    </location>
</feature>
<dbReference type="SMART" id="SM00248">
    <property type="entry name" value="ANK"/>
    <property type="match status" value="5"/>
</dbReference>
<dbReference type="InterPro" id="IPR002110">
    <property type="entry name" value="Ankyrin_rpt"/>
</dbReference>
<feature type="repeat" description="ANK" evidence="3">
    <location>
        <begin position="79"/>
        <end position="111"/>
    </location>
</feature>
<evidence type="ECO:0000313" key="5">
    <source>
        <dbReference type="EMBL" id="KAG0563037.1"/>
    </source>
</evidence>
<dbReference type="Gene3D" id="1.25.40.20">
    <property type="entry name" value="Ankyrin repeat-containing domain"/>
    <property type="match status" value="1"/>
</dbReference>
<dbReference type="AlphaFoldDB" id="A0A8T0GWV8"/>
<protein>
    <submittedName>
        <fullName evidence="5">Uncharacterized protein</fullName>
    </submittedName>
</protein>
<dbReference type="EMBL" id="CM026430">
    <property type="protein sequence ID" value="KAG0563037.1"/>
    <property type="molecule type" value="Genomic_DNA"/>
</dbReference>
<keyword evidence="2 3" id="KW-0040">ANK repeat</keyword>
<dbReference type="PROSITE" id="PS50297">
    <property type="entry name" value="ANK_REP_REGION"/>
    <property type="match status" value="3"/>
</dbReference>
<dbReference type="PANTHER" id="PTHR24171:SF9">
    <property type="entry name" value="ANKYRIN REPEAT DOMAIN-CONTAINING PROTEIN 39"/>
    <property type="match status" value="1"/>
</dbReference>
<sequence>MAEAEAEGAYASQLHFAVKENDVERVRSLLQEGSSAKVTSRDAVGRTPLHWALVFGNDEAAKVLIINTPRRALDTRDQQGCTPLHYAAARAYATMARVLIERGASINAVDAKQRTPLHYAAQQTSPEMVELLVSRGAEKGLSNVQGELPLDVALKWGSLSSIPCLTPDPANTTTTTASDKQLVEIQKNTTVSSAPVEGKPSSRKGPSLEKLLSVWKAAETETRRKKEAKLAAAHKANAALEEALRAWREVEHANKPQRRSDEPSSNSDKASTSMSGSKSGVFTGLSVEIGNGPSSCDDDDSALTSRTQRRDLSWCTEWDVQECVSEEAQAQSPRERKLTSSALKEETHPWVQVPTYKQTLDISFDNTRILRRSNSFDRSHFTILVGGLATKLPFMSSLEVY</sequence>
<dbReference type="PRINTS" id="PR01415">
    <property type="entry name" value="ANKYRIN"/>
</dbReference>
<feature type="compositionally biased region" description="Basic and acidic residues" evidence="4">
    <location>
        <begin position="252"/>
        <end position="262"/>
    </location>
</feature>
<gene>
    <name evidence="5" type="ORF">KC19_9G192000</name>
</gene>
<name>A0A8T0GWV8_CERPU</name>
<dbReference type="OrthoDB" id="1930001at2759"/>
<feature type="region of interest" description="Disordered" evidence="4">
    <location>
        <begin position="252"/>
        <end position="303"/>
    </location>
</feature>
<feature type="region of interest" description="Disordered" evidence="4">
    <location>
        <begin position="188"/>
        <end position="208"/>
    </location>
</feature>
<evidence type="ECO:0000256" key="1">
    <source>
        <dbReference type="ARBA" id="ARBA00022737"/>
    </source>
</evidence>
<feature type="repeat" description="ANK" evidence="3">
    <location>
        <begin position="112"/>
        <end position="144"/>
    </location>
</feature>
<evidence type="ECO:0000256" key="4">
    <source>
        <dbReference type="SAM" id="MobiDB-lite"/>
    </source>
</evidence>
<feature type="repeat" description="ANK" evidence="3">
    <location>
        <begin position="9"/>
        <end position="41"/>
    </location>
</feature>
<feature type="repeat" description="ANK" evidence="3">
    <location>
        <begin position="44"/>
        <end position="65"/>
    </location>
</feature>
<evidence type="ECO:0000313" key="6">
    <source>
        <dbReference type="Proteomes" id="UP000822688"/>
    </source>
</evidence>
<dbReference type="Proteomes" id="UP000822688">
    <property type="component" value="Chromosome 9"/>
</dbReference>
<dbReference type="PANTHER" id="PTHR24171">
    <property type="entry name" value="ANKYRIN REPEAT DOMAIN-CONTAINING PROTEIN 39-RELATED"/>
    <property type="match status" value="1"/>
</dbReference>
<dbReference type="PROSITE" id="PS50088">
    <property type="entry name" value="ANK_REPEAT"/>
    <property type="match status" value="4"/>
</dbReference>
<proteinExistence type="predicted"/>
<evidence type="ECO:0000256" key="2">
    <source>
        <dbReference type="ARBA" id="ARBA00023043"/>
    </source>
</evidence>
<dbReference type="InterPro" id="IPR036770">
    <property type="entry name" value="Ankyrin_rpt-contain_sf"/>
</dbReference>
<evidence type="ECO:0000256" key="3">
    <source>
        <dbReference type="PROSITE-ProRule" id="PRU00023"/>
    </source>
</evidence>
<organism evidence="5 6">
    <name type="scientific">Ceratodon purpureus</name>
    <name type="common">Fire moss</name>
    <name type="synonym">Dicranum purpureum</name>
    <dbReference type="NCBI Taxonomy" id="3225"/>
    <lineage>
        <taxon>Eukaryota</taxon>
        <taxon>Viridiplantae</taxon>
        <taxon>Streptophyta</taxon>
        <taxon>Embryophyta</taxon>
        <taxon>Bryophyta</taxon>
        <taxon>Bryophytina</taxon>
        <taxon>Bryopsida</taxon>
        <taxon>Dicranidae</taxon>
        <taxon>Pseudoditrichales</taxon>
        <taxon>Ditrichaceae</taxon>
        <taxon>Ceratodon</taxon>
    </lineage>
</organism>
<comment type="caution">
    <text evidence="5">The sequence shown here is derived from an EMBL/GenBank/DDBJ whole genome shotgun (WGS) entry which is preliminary data.</text>
</comment>
<dbReference type="Pfam" id="PF12796">
    <property type="entry name" value="Ank_2"/>
    <property type="match status" value="2"/>
</dbReference>
<reference evidence="5" key="1">
    <citation type="submission" date="2020-06" db="EMBL/GenBank/DDBJ databases">
        <title>WGS assembly of Ceratodon purpureus strain R40.</title>
        <authorList>
            <person name="Carey S.B."/>
            <person name="Jenkins J."/>
            <person name="Shu S."/>
            <person name="Lovell J.T."/>
            <person name="Sreedasyam A."/>
            <person name="Maumus F."/>
            <person name="Tiley G.P."/>
            <person name="Fernandez-Pozo N."/>
            <person name="Barry K."/>
            <person name="Chen C."/>
            <person name="Wang M."/>
            <person name="Lipzen A."/>
            <person name="Daum C."/>
            <person name="Saski C.A."/>
            <person name="Payton A.C."/>
            <person name="Mcbreen J.C."/>
            <person name="Conrad R.E."/>
            <person name="Kollar L.M."/>
            <person name="Olsson S."/>
            <person name="Huttunen S."/>
            <person name="Landis J.B."/>
            <person name="Wickett N.J."/>
            <person name="Johnson M.G."/>
            <person name="Rensing S.A."/>
            <person name="Grimwood J."/>
            <person name="Schmutz J."/>
            <person name="Mcdaniel S.F."/>
        </authorList>
    </citation>
    <scope>NUCLEOTIDE SEQUENCE</scope>
    <source>
        <strain evidence="5">R40</strain>
    </source>
</reference>